<comment type="caution">
    <text evidence="1">The sequence shown here is derived from an EMBL/GenBank/DDBJ whole genome shotgun (WGS) entry which is preliminary data.</text>
</comment>
<organism evidence="1 2">
    <name type="scientific">Plectonema radiosum NIES-515</name>
    <dbReference type="NCBI Taxonomy" id="2986073"/>
    <lineage>
        <taxon>Bacteria</taxon>
        <taxon>Bacillati</taxon>
        <taxon>Cyanobacteriota</taxon>
        <taxon>Cyanophyceae</taxon>
        <taxon>Oscillatoriophycideae</taxon>
        <taxon>Oscillatoriales</taxon>
        <taxon>Microcoleaceae</taxon>
        <taxon>Plectonema</taxon>
    </lineage>
</organism>
<evidence type="ECO:0000313" key="2">
    <source>
        <dbReference type="Proteomes" id="UP001526143"/>
    </source>
</evidence>
<keyword evidence="2" id="KW-1185">Reference proteome</keyword>
<feature type="non-terminal residue" evidence="1">
    <location>
        <position position="265"/>
    </location>
</feature>
<sequence>MTWQLTQASKQSENQHSLQRLIRAIALSTNQFALILVRCNYEQLRTSMLEHLRFLTKDINLREIFIQPSTTALHTTIISELFLDNPTVATDSLPSAVMISGLESVIDLEDLLTNINQARDIYAASLPFPLVLWLQDEVATSLSRLAPDFKSWAATTIKFEMAAYDLITLVQQETEFIFAKVLEAGAEKFLSNADLDLALHTQHRREIESARNDLQRLYNITLEAELEASLEFVLGRDEYTDDQIGDALIHYQKSLAFWKEAGGVG</sequence>
<reference evidence="1 2" key="1">
    <citation type="submission" date="2022-10" db="EMBL/GenBank/DDBJ databases">
        <title>Identification of biosynthetic pathway for the production of the potent trypsin inhibitor radiosumin.</title>
        <authorList>
            <person name="Fewer D.P."/>
            <person name="Delbaje E."/>
            <person name="Ouyang X."/>
            <person name="Agostino P.D."/>
            <person name="Wahlsten M."/>
            <person name="Jokela J."/>
            <person name="Permi P."/>
            <person name="Haapaniemi E."/>
            <person name="Koistinen H."/>
        </authorList>
    </citation>
    <scope>NUCLEOTIDE SEQUENCE [LARGE SCALE GENOMIC DNA]</scope>
    <source>
        <strain evidence="1 2">NIES-515</strain>
    </source>
</reference>
<protein>
    <submittedName>
        <fullName evidence="1">Uncharacterized protein</fullName>
    </submittedName>
</protein>
<dbReference type="EMBL" id="JAOWRF010000034">
    <property type="protein sequence ID" value="MCV3212363.1"/>
    <property type="molecule type" value="Genomic_DNA"/>
</dbReference>
<dbReference type="Proteomes" id="UP001526143">
    <property type="component" value="Unassembled WGS sequence"/>
</dbReference>
<accession>A0ABT3ATC3</accession>
<proteinExistence type="predicted"/>
<evidence type="ECO:0000313" key="1">
    <source>
        <dbReference type="EMBL" id="MCV3212363.1"/>
    </source>
</evidence>
<name>A0ABT3ATC3_9CYAN</name>
<gene>
    <name evidence="1" type="ORF">OGM63_02260</name>
</gene>